<name>A0A2X0IQS8_9ACTN</name>
<evidence type="ECO:0000313" key="1">
    <source>
        <dbReference type="EMBL" id="RAG85541.1"/>
    </source>
</evidence>
<dbReference type="AlphaFoldDB" id="A0A2X0IQS8"/>
<dbReference type="Proteomes" id="UP000248889">
    <property type="component" value="Unassembled WGS sequence"/>
</dbReference>
<reference evidence="1 2" key="1">
    <citation type="submission" date="2018-06" db="EMBL/GenBank/DDBJ databases">
        <title>Streptacidiphilus pinicola sp. nov., isolated from pine grove soil.</title>
        <authorList>
            <person name="Roh S.G."/>
            <person name="Park S."/>
            <person name="Kim M.-K."/>
            <person name="Yun B.-R."/>
            <person name="Park J."/>
            <person name="Kim M.J."/>
            <person name="Kim Y.S."/>
            <person name="Kim S.B."/>
        </authorList>
    </citation>
    <scope>NUCLEOTIDE SEQUENCE [LARGE SCALE GENOMIC DNA]</scope>
    <source>
        <strain evidence="1 2">MMS16-CNU450</strain>
    </source>
</reference>
<organism evidence="1 2">
    <name type="scientific">Streptacidiphilus pinicola</name>
    <dbReference type="NCBI Taxonomy" id="2219663"/>
    <lineage>
        <taxon>Bacteria</taxon>
        <taxon>Bacillati</taxon>
        <taxon>Actinomycetota</taxon>
        <taxon>Actinomycetes</taxon>
        <taxon>Kitasatosporales</taxon>
        <taxon>Streptomycetaceae</taxon>
        <taxon>Streptacidiphilus</taxon>
    </lineage>
</organism>
<gene>
    <name evidence="1" type="ORF">DN069_11440</name>
</gene>
<proteinExistence type="predicted"/>
<evidence type="ECO:0000313" key="2">
    <source>
        <dbReference type="Proteomes" id="UP000248889"/>
    </source>
</evidence>
<protein>
    <submittedName>
        <fullName evidence="1">Uncharacterized protein</fullName>
    </submittedName>
</protein>
<dbReference type="RefSeq" id="WP_111500809.1">
    <property type="nucleotide sequence ID" value="NZ_QKYN01000040.1"/>
</dbReference>
<keyword evidence="2" id="KW-1185">Reference proteome</keyword>
<dbReference type="OrthoDB" id="3853568at2"/>
<sequence>MGTNADQVETRLSVRENSPVAGTVLDVRITADAGTAGRIADLVREACAPGLLGGDLAVPREGEQTRPLPSSDGIARIELVSQDLALLDVIRKHVGTVYETSPDSERASAHGTVRLVVLRETDRR</sequence>
<accession>A0A2X0IQS8</accession>
<comment type="caution">
    <text evidence="1">The sequence shown here is derived from an EMBL/GenBank/DDBJ whole genome shotgun (WGS) entry which is preliminary data.</text>
</comment>
<dbReference type="EMBL" id="QKYN01000040">
    <property type="protein sequence ID" value="RAG85541.1"/>
    <property type="molecule type" value="Genomic_DNA"/>
</dbReference>